<keyword evidence="3" id="KW-1185">Reference proteome</keyword>
<protein>
    <submittedName>
        <fullName evidence="2">Beta-lactamase</fullName>
    </submittedName>
</protein>
<dbReference type="SUPFAM" id="SSF56601">
    <property type="entry name" value="beta-lactamase/transpeptidase-like"/>
    <property type="match status" value="1"/>
</dbReference>
<dbReference type="Pfam" id="PF00144">
    <property type="entry name" value="Beta-lactamase"/>
    <property type="match status" value="1"/>
</dbReference>
<dbReference type="Proteomes" id="UP000198598">
    <property type="component" value="Unassembled WGS sequence"/>
</dbReference>
<dbReference type="InterPro" id="IPR012338">
    <property type="entry name" value="Beta-lactam/transpept-like"/>
</dbReference>
<evidence type="ECO:0000313" key="2">
    <source>
        <dbReference type="EMBL" id="SFF31113.1"/>
    </source>
</evidence>
<feature type="domain" description="Beta-lactamase-related" evidence="1">
    <location>
        <begin position="33"/>
        <end position="142"/>
    </location>
</feature>
<dbReference type="PANTHER" id="PTHR46825:SF15">
    <property type="entry name" value="BETA-LACTAMASE-RELATED DOMAIN-CONTAINING PROTEIN"/>
    <property type="match status" value="1"/>
</dbReference>
<sequence length="144" mass="15977">MRKWMWVGWLVLSTLVEVAGQQPGFIRDSLETYILKGMADWQIPGLALTIVKDGQVVIQKGYGVQQVEEPGATPAKVDAHTLFLIASNTKLFTATALAKLHEEKKLDLDKPLTQYLPDFALYDPAASRLVTIRDLLSHRLGTSS</sequence>
<dbReference type="Gene3D" id="3.40.710.10">
    <property type="entry name" value="DD-peptidase/beta-lactamase superfamily"/>
    <property type="match status" value="1"/>
</dbReference>
<proteinExistence type="predicted"/>
<dbReference type="STRING" id="662367.SAMN05216167_1462"/>
<accession>A0A1I2HNW8</accession>
<evidence type="ECO:0000259" key="1">
    <source>
        <dbReference type="Pfam" id="PF00144"/>
    </source>
</evidence>
<gene>
    <name evidence="2" type="ORF">SAMN05216167_1462</name>
</gene>
<dbReference type="AlphaFoldDB" id="A0A1I2HNW8"/>
<name>A0A1I2HNW8_9BACT</name>
<dbReference type="InterPro" id="IPR050491">
    <property type="entry name" value="AmpC-like"/>
</dbReference>
<dbReference type="PANTHER" id="PTHR46825">
    <property type="entry name" value="D-ALANYL-D-ALANINE-CARBOXYPEPTIDASE/ENDOPEPTIDASE AMPH"/>
    <property type="match status" value="1"/>
</dbReference>
<dbReference type="InterPro" id="IPR001466">
    <property type="entry name" value="Beta-lactam-related"/>
</dbReference>
<dbReference type="EMBL" id="FOLQ01000046">
    <property type="protein sequence ID" value="SFF31113.1"/>
    <property type="molecule type" value="Genomic_DNA"/>
</dbReference>
<reference evidence="2 3" key="1">
    <citation type="submission" date="2016-10" db="EMBL/GenBank/DDBJ databases">
        <authorList>
            <person name="de Groot N.N."/>
        </authorList>
    </citation>
    <scope>NUCLEOTIDE SEQUENCE [LARGE SCALE GENOMIC DNA]</scope>
    <source>
        <strain evidence="2 3">DSM 26130</strain>
    </source>
</reference>
<organism evidence="2 3">
    <name type="scientific">Spirosoma endophyticum</name>
    <dbReference type="NCBI Taxonomy" id="662367"/>
    <lineage>
        <taxon>Bacteria</taxon>
        <taxon>Pseudomonadati</taxon>
        <taxon>Bacteroidota</taxon>
        <taxon>Cytophagia</taxon>
        <taxon>Cytophagales</taxon>
        <taxon>Cytophagaceae</taxon>
        <taxon>Spirosoma</taxon>
    </lineage>
</organism>
<evidence type="ECO:0000313" key="3">
    <source>
        <dbReference type="Proteomes" id="UP000198598"/>
    </source>
</evidence>